<feature type="region of interest" description="Disordered" evidence="2">
    <location>
        <begin position="1"/>
        <end position="64"/>
    </location>
</feature>
<dbReference type="InterPro" id="IPR000219">
    <property type="entry name" value="DH_dom"/>
</dbReference>
<dbReference type="PANTHER" id="PTHR12673:SF270">
    <property type="entry name" value="FYVE-TYPE DOMAIN-CONTAINING PROTEIN"/>
    <property type="match status" value="1"/>
</dbReference>
<dbReference type="GeneID" id="37270693"/>
<dbReference type="SMART" id="SM00325">
    <property type="entry name" value="RhoGEF"/>
    <property type="match status" value="1"/>
</dbReference>
<evidence type="ECO:0000259" key="3">
    <source>
        <dbReference type="PROSITE" id="PS50010"/>
    </source>
</evidence>
<keyword evidence="5" id="KW-1185">Reference proteome</keyword>
<keyword evidence="1" id="KW-0175">Coiled coil</keyword>
<dbReference type="PROSITE" id="PS50010">
    <property type="entry name" value="DH_2"/>
    <property type="match status" value="1"/>
</dbReference>
<reference evidence="4 5" key="1">
    <citation type="journal article" date="2018" name="Mol. Biol. Evol.">
        <title>Broad Genomic Sampling Reveals a Smut Pathogenic Ancestry of the Fungal Clade Ustilaginomycotina.</title>
        <authorList>
            <person name="Kijpornyongpan T."/>
            <person name="Mondo S.J."/>
            <person name="Barry K."/>
            <person name="Sandor L."/>
            <person name="Lee J."/>
            <person name="Lipzen A."/>
            <person name="Pangilinan J."/>
            <person name="LaButti K."/>
            <person name="Hainaut M."/>
            <person name="Henrissat B."/>
            <person name="Grigoriev I.V."/>
            <person name="Spatafora J.W."/>
            <person name="Aime M.C."/>
        </authorList>
    </citation>
    <scope>NUCLEOTIDE SEQUENCE [LARGE SCALE GENOMIC DNA]</scope>
    <source>
        <strain evidence="4 5">MCA 4186</strain>
    </source>
</reference>
<feature type="region of interest" description="Disordered" evidence="2">
    <location>
        <begin position="715"/>
        <end position="737"/>
    </location>
</feature>
<dbReference type="GO" id="GO:0005737">
    <property type="term" value="C:cytoplasm"/>
    <property type="evidence" value="ECO:0007669"/>
    <property type="project" value="TreeGrafter"/>
</dbReference>
<proteinExistence type="predicted"/>
<feature type="compositionally biased region" description="Low complexity" evidence="2">
    <location>
        <begin position="155"/>
        <end position="166"/>
    </location>
</feature>
<protein>
    <recommendedName>
        <fullName evidence="3">DH domain-containing protein</fullName>
    </recommendedName>
</protein>
<evidence type="ECO:0000256" key="2">
    <source>
        <dbReference type="SAM" id="MobiDB-lite"/>
    </source>
</evidence>
<name>A0A316Z2Y7_9BASI</name>
<dbReference type="AlphaFoldDB" id="A0A316Z2Y7"/>
<sequence length="1265" mass="136076">MSRPLSPFKLPSLRPRSPTRPSPSPCAAPGSAVFGASSPRPFAGIGTPGARSSPARFSISGDDAGQAAAEEAPCRFDWDLCEAPACAEHYDVVLERGEAEDTPLMGSSGNASSAILAHLGSLVLDQSGALDTFETHAPRFGWGEASSSRPPPTHASAAGPAAPSGADSEKERAKFEGRLQELLDTERSYVRRIEALATRYARPLRALALDVDTAVLPRYEAQRLFGNIGEIVGANMAFLRELELCVQSAERENLGDVLHRHMACFSCYSEYFQNFEKAKHIEQSMMKSNRGFREFVERTKQSTAGMGNIGLRELLMEPVQRIPRYTLLLDAILRHMARTDARRARIEEAVVLASRIARCEVDDKTRRAAVMWGCKRSVDGFPDGLISVHRQFIDCVDVEDFPLDIFGPSSLFSPGSSSSNGSPKILHCSLFLFDDCIAVVKRASSSSCGRRLVGLDDLTKLADQMRTFVERSGSSSAAGKGPRIELGFRGTIDLMDVRATDLGATDFQLAFSRAPSHITGEKWTSRLVRQYATHDTYSLCAPSASPSRSAGASAGFGPGAEAGAGSSARSEKARFLNNLWRAQALYKAREGKSHVRCNMLQPARAQPGEEPVKRVVYWNVYERRRYLAEASKSAVVLHVDPLRGADALPFGAEAMPPLAALRIHSIDEEYGECSYTSTFKGQPEDSSRMLMPIGDVASQLRAMTAQAVRIRDEFGPASAHGTPQSGAPSTPSHRGRVAQGLESFSRNLFGSATPSGMRGAFGADGSFGGSLSPARRNRSAHSKSSSIGGTSVSQNGSISAHTYSTMATSAGSRDMLGRMVSSPHGQQHKLGVPLSRGGSAQDEQRTRRSASSDGAELADQSFDSQPGMNSFDLTPRYSASGSGRQLASGSPMTPSRKDASRQRAHSTPVLPELNDRQQSVASPLRKAVPGSSRRDDLASSASTPEAPRRVVSGSKRRLPPDESIAAQNSKRASYGPPSDEPPGGETLCRSASHGSVLSSRGPSPAGPRSETPLEAAPSTTAEDHLARLLARSQNAFVAVDELQLDIEAFRNTLRAAMSGGSSDRDKIMREACPNQSRSSPSLKRSVVGVATVEGLLRRLDDWIEEAAEREKSATADVESLGQHVRQLAEAARKPQAKTQDAGASAARLEALAADAREAKALRGKVQVLERKCELLTALEQDGRLENTALHAAFNEELDGMWADTQGERDDELAALRAEVKRAKGQRNEATILNKSLQRDLDLERGQVAVYRKLLVSNGLLPSESQ</sequence>
<dbReference type="CDD" id="cd00160">
    <property type="entry name" value="RhoGEF"/>
    <property type="match status" value="1"/>
</dbReference>
<dbReference type="OrthoDB" id="660555at2759"/>
<evidence type="ECO:0000256" key="1">
    <source>
        <dbReference type="SAM" id="Coils"/>
    </source>
</evidence>
<dbReference type="EMBL" id="KZ819302">
    <property type="protein sequence ID" value="PWN95746.1"/>
    <property type="molecule type" value="Genomic_DNA"/>
</dbReference>
<dbReference type="SUPFAM" id="SSF48065">
    <property type="entry name" value="DBL homology domain (DH-domain)"/>
    <property type="match status" value="1"/>
</dbReference>
<dbReference type="STRING" id="58919.A0A316Z2Y7"/>
<feature type="compositionally biased region" description="Polar residues" evidence="2">
    <location>
        <begin position="721"/>
        <end position="732"/>
    </location>
</feature>
<dbReference type="Pfam" id="PF00621">
    <property type="entry name" value="RhoGEF"/>
    <property type="match status" value="1"/>
</dbReference>
<dbReference type="PANTHER" id="PTHR12673">
    <property type="entry name" value="FACIOGENITAL DYSPLASIA PROTEIN"/>
    <property type="match status" value="1"/>
</dbReference>
<dbReference type="RefSeq" id="XP_025596025.1">
    <property type="nucleotide sequence ID" value="XM_025743149.1"/>
</dbReference>
<evidence type="ECO:0000313" key="5">
    <source>
        <dbReference type="Proteomes" id="UP000245946"/>
    </source>
</evidence>
<dbReference type="Proteomes" id="UP000245946">
    <property type="component" value="Unassembled WGS sequence"/>
</dbReference>
<dbReference type="InterPro" id="IPR051092">
    <property type="entry name" value="FYVE_RhoGEF_PH"/>
</dbReference>
<organism evidence="4 5">
    <name type="scientific">Tilletiopsis washingtonensis</name>
    <dbReference type="NCBI Taxonomy" id="58919"/>
    <lineage>
        <taxon>Eukaryota</taxon>
        <taxon>Fungi</taxon>
        <taxon>Dikarya</taxon>
        <taxon>Basidiomycota</taxon>
        <taxon>Ustilaginomycotina</taxon>
        <taxon>Exobasidiomycetes</taxon>
        <taxon>Entylomatales</taxon>
        <taxon>Entylomatales incertae sedis</taxon>
        <taxon>Tilletiopsis</taxon>
    </lineage>
</organism>
<accession>A0A316Z2Y7</accession>
<gene>
    <name evidence="4" type="ORF">FA09DRAFT_331716</name>
</gene>
<dbReference type="Gene3D" id="1.20.900.10">
    <property type="entry name" value="Dbl homology (DH) domain"/>
    <property type="match status" value="1"/>
</dbReference>
<feature type="region of interest" description="Disordered" evidence="2">
    <location>
        <begin position="141"/>
        <end position="171"/>
    </location>
</feature>
<dbReference type="InterPro" id="IPR035899">
    <property type="entry name" value="DBL_dom_sf"/>
</dbReference>
<feature type="domain" description="DH" evidence="3">
    <location>
        <begin position="174"/>
        <end position="358"/>
    </location>
</feature>
<feature type="region of interest" description="Disordered" evidence="2">
    <location>
        <begin position="768"/>
        <end position="796"/>
    </location>
</feature>
<feature type="coiled-coil region" evidence="1">
    <location>
        <begin position="1212"/>
        <end position="1239"/>
    </location>
</feature>
<feature type="compositionally biased region" description="Low complexity" evidence="2">
    <location>
        <begin position="998"/>
        <end position="1009"/>
    </location>
</feature>
<feature type="region of interest" description="Disordered" evidence="2">
    <location>
        <begin position="815"/>
        <end position="1020"/>
    </location>
</feature>
<feature type="compositionally biased region" description="Polar residues" evidence="2">
    <location>
        <begin position="861"/>
        <end position="893"/>
    </location>
</feature>
<feature type="coiled-coil region" evidence="1">
    <location>
        <begin position="1151"/>
        <end position="1178"/>
    </location>
</feature>
<dbReference type="GO" id="GO:0005085">
    <property type="term" value="F:guanyl-nucleotide exchange factor activity"/>
    <property type="evidence" value="ECO:0007669"/>
    <property type="project" value="InterPro"/>
</dbReference>
<feature type="compositionally biased region" description="Low complexity" evidence="2">
    <location>
        <begin position="782"/>
        <end position="793"/>
    </location>
</feature>
<evidence type="ECO:0000313" key="4">
    <source>
        <dbReference type="EMBL" id="PWN95746.1"/>
    </source>
</evidence>